<sequence>MMSELRIMAGVSALALVVGVVLWGRWQEQRQQRLTRDLIPTSVHDPLLDEVSEIAVREEPKLGEIPVSTDQGSTSLAQAPDLRFEYDVVLRGHFTGNDLRQAIHRSRLMTQGLRWVGQHQGQWMDVTTQGGVNFEQCHGLLPLVSRAGRISEARLTLFADEMRALASHLGATIEPGEVGQAAERAQQLDRFCEQVDIIVGINVRFSPIKSPLGSRLLKYLTQEGISLGEDGGCHARTADGQDRFTLIRQDGAPFLPVNLDHEPISAVTLLLEVVRVSDPVTIFKEMFAVAERLALVLEGEVVDDQGERLGVRQCTTIEKQLAQVMGTLETQGIPCGSTLARRFFS</sequence>
<dbReference type="AlphaFoldDB" id="A0A9E6MWT5"/>
<accession>A0A9E6MWT5</accession>
<evidence type="ECO:0000313" key="5">
    <source>
        <dbReference type="EMBL" id="QWY76437.1"/>
    </source>
</evidence>
<keyword evidence="3" id="KW-1133">Transmembrane helix</keyword>
<feature type="domain" description="ZipA C-terminal FtsZ-binding" evidence="4">
    <location>
        <begin position="195"/>
        <end position="321"/>
    </location>
</feature>
<keyword evidence="2" id="KW-1003">Cell membrane</keyword>
<keyword evidence="2 3" id="KW-0812">Transmembrane</keyword>
<dbReference type="SMART" id="SM00771">
    <property type="entry name" value="ZipA_C"/>
    <property type="match status" value="1"/>
</dbReference>
<dbReference type="InterPro" id="IPR036765">
    <property type="entry name" value="ZipA_FtsZ-bd_C_sf"/>
</dbReference>
<evidence type="ECO:0000256" key="1">
    <source>
        <dbReference type="RuleBase" id="RU003612"/>
    </source>
</evidence>
<dbReference type="Gene3D" id="3.30.1400.10">
    <property type="entry name" value="ZipA, C-terminal FtsZ-binding domain"/>
    <property type="match status" value="1"/>
</dbReference>
<keyword evidence="1" id="KW-0132">Cell division</keyword>
<protein>
    <recommendedName>
        <fullName evidence="1">Cell division protein ZipA</fullName>
    </recommendedName>
</protein>
<dbReference type="SUPFAM" id="SSF64383">
    <property type="entry name" value="Cell-division protein ZipA, C-terminal domain"/>
    <property type="match status" value="1"/>
</dbReference>
<evidence type="ECO:0000256" key="3">
    <source>
        <dbReference type="SAM" id="Phobius"/>
    </source>
</evidence>
<comment type="similarity">
    <text evidence="1">Belongs to the ZipA family.</text>
</comment>
<evidence type="ECO:0000256" key="2">
    <source>
        <dbReference type="RuleBase" id="RU003613"/>
    </source>
</evidence>
<dbReference type="InterPro" id="IPR007449">
    <property type="entry name" value="ZipA_FtsZ-bd_C"/>
</dbReference>
<dbReference type="RefSeq" id="WP_273143562.1">
    <property type="nucleotide sequence ID" value="NZ_CP053675.1"/>
</dbReference>
<keyword evidence="2 3" id="KW-0472">Membrane</keyword>
<dbReference type="Pfam" id="PF04354">
    <property type="entry name" value="ZipA_C"/>
    <property type="match status" value="1"/>
</dbReference>
<comment type="subcellular location">
    <subcellularLocation>
        <location evidence="2">Cell inner membrane</location>
        <topology evidence="2">Single-pass type I membrane protein</topology>
    </subcellularLocation>
</comment>
<keyword evidence="1" id="KW-0131">Cell cycle</keyword>
<dbReference type="Proteomes" id="UP000683551">
    <property type="component" value="Chromosome"/>
</dbReference>
<evidence type="ECO:0000313" key="6">
    <source>
        <dbReference type="Proteomes" id="UP000683551"/>
    </source>
</evidence>
<gene>
    <name evidence="5" type="ORF">JZL65_07905</name>
</gene>
<dbReference type="GO" id="GO:0005886">
    <property type="term" value="C:plasma membrane"/>
    <property type="evidence" value="ECO:0007669"/>
    <property type="project" value="UniProtKB-SubCell"/>
</dbReference>
<reference evidence="5" key="1">
    <citation type="submission" date="2021-02" db="EMBL/GenBank/DDBJ databases">
        <title>Comparative genomics of Ferrovum myxofaciens strains, predominant extremophile bacteria forming large biofilm stalactites in acid mine ecosystems.</title>
        <authorList>
            <person name="Burkartova K."/>
            <person name="Ridl J."/>
            <person name="Pajer P."/>
            <person name="Falteisek L."/>
        </authorList>
    </citation>
    <scope>NUCLEOTIDE SEQUENCE</scope>
    <source>
        <strain evidence="5">MI1III</strain>
    </source>
</reference>
<organism evidence="5 6">
    <name type="scientific">Ferrovum myxofaciens</name>
    <dbReference type="NCBI Taxonomy" id="416213"/>
    <lineage>
        <taxon>Bacteria</taxon>
        <taxon>Pseudomonadati</taxon>
        <taxon>Pseudomonadota</taxon>
        <taxon>Betaproteobacteria</taxon>
        <taxon>Ferrovales</taxon>
        <taxon>Ferrovaceae</taxon>
        <taxon>Ferrovum</taxon>
    </lineage>
</organism>
<feature type="transmembrane region" description="Helical" evidence="3">
    <location>
        <begin position="7"/>
        <end position="26"/>
    </location>
</feature>
<dbReference type="EMBL" id="CP071137">
    <property type="protein sequence ID" value="QWY76437.1"/>
    <property type="molecule type" value="Genomic_DNA"/>
</dbReference>
<dbReference type="GO" id="GO:0090529">
    <property type="term" value="P:cell septum assembly"/>
    <property type="evidence" value="ECO:0007669"/>
    <property type="project" value="InterPro"/>
</dbReference>
<proteinExistence type="inferred from homology"/>
<name>A0A9E6MWT5_9PROT</name>
<comment type="function">
    <text evidence="1">Essential cell division protein that stabilizes the FtsZ protofilaments by cross-linking them and that serves as a cytoplasmic membrane anchor for the Z ring. Also required for the recruitment to the septal ring of downstream cell division proteins.</text>
</comment>
<keyword evidence="2" id="KW-0997">Cell inner membrane</keyword>
<evidence type="ECO:0000259" key="4">
    <source>
        <dbReference type="SMART" id="SM00771"/>
    </source>
</evidence>